<evidence type="ECO:0000256" key="1">
    <source>
        <dbReference type="ARBA" id="ARBA00004196"/>
    </source>
</evidence>
<dbReference type="RefSeq" id="WP_308459914.1">
    <property type="nucleotide sequence ID" value="NZ_JAJEPS010000016.1"/>
</dbReference>
<organism evidence="6 7">
    <name type="scientific">Hominiventricola filiformis</name>
    <dbReference type="NCBI Taxonomy" id="2885352"/>
    <lineage>
        <taxon>Bacteria</taxon>
        <taxon>Bacillati</taxon>
        <taxon>Bacillota</taxon>
        <taxon>Clostridia</taxon>
        <taxon>Lachnospirales</taxon>
        <taxon>Lachnospiraceae</taxon>
        <taxon>Hominiventricola</taxon>
    </lineage>
</organism>
<feature type="chain" id="PRO_5042102867" evidence="4">
    <location>
        <begin position="21"/>
        <end position="331"/>
    </location>
</feature>
<dbReference type="InterPro" id="IPR028082">
    <property type="entry name" value="Peripla_BP_I"/>
</dbReference>
<dbReference type="InterPro" id="IPR025997">
    <property type="entry name" value="SBP_2_dom"/>
</dbReference>
<evidence type="ECO:0000256" key="4">
    <source>
        <dbReference type="SAM" id="SignalP"/>
    </source>
</evidence>
<comment type="subcellular location">
    <subcellularLocation>
        <location evidence="1">Cell envelope</location>
    </subcellularLocation>
</comment>
<keyword evidence="7" id="KW-1185">Reference proteome</keyword>
<sequence length="331" mass="36282">MKRTIILSAILIGTMLVSTACGTSSKNTSVEQTSEDSKLQSIKIGVSNCSDTDTFTKEVANYLEKLISENHPEWNVDFVSAEMDSSIQLSQIETFIARNCDYIVMSASDSQANMACVDACNEAGIPLIDYVNNIDSESEKFVYVGGSNESCGKTMAEYVGDRLEDGSNVLVMEGAPGASNSEQRVRGFTDTLHSEYPSLNILESKTANWNQEDALTLMEDWLQAYSDINAVVCMNDNMAMGAAEAIKAAGRADENIMIIGADGLEVTMGYIRDGSIAMSMFYNFQKQAQNVYSVLEDMISSGESTHDDVFSDFEVIDSSNVDEYSEKYYSK</sequence>
<feature type="signal peptide" evidence="4">
    <location>
        <begin position="1"/>
        <end position="20"/>
    </location>
</feature>
<evidence type="ECO:0000313" key="7">
    <source>
        <dbReference type="Proteomes" id="UP001198220"/>
    </source>
</evidence>
<dbReference type="Gene3D" id="3.40.50.2300">
    <property type="match status" value="2"/>
</dbReference>
<keyword evidence="3 4" id="KW-0732">Signal</keyword>
<name>A0AAE3AC54_9FIRM</name>
<dbReference type="GO" id="GO:0030246">
    <property type="term" value="F:carbohydrate binding"/>
    <property type="evidence" value="ECO:0007669"/>
    <property type="project" value="UniProtKB-ARBA"/>
</dbReference>
<evidence type="ECO:0000313" key="6">
    <source>
        <dbReference type="EMBL" id="MCC2127211.1"/>
    </source>
</evidence>
<dbReference type="CDD" id="cd01536">
    <property type="entry name" value="PBP1_ABC_sugar_binding-like"/>
    <property type="match status" value="1"/>
</dbReference>
<dbReference type="SUPFAM" id="SSF53822">
    <property type="entry name" value="Periplasmic binding protein-like I"/>
    <property type="match status" value="1"/>
</dbReference>
<evidence type="ECO:0000256" key="3">
    <source>
        <dbReference type="ARBA" id="ARBA00022729"/>
    </source>
</evidence>
<protein>
    <submittedName>
        <fullName evidence="6">Sugar ABC transporter substrate-binding protein</fullName>
    </submittedName>
</protein>
<proteinExistence type="inferred from homology"/>
<comment type="caution">
    <text evidence="6">The sequence shown here is derived from an EMBL/GenBank/DDBJ whole genome shotgun (WGS) entry which is preliminary data.</text>
</comment>
<dbReference type="PROSITE" id="PS51257">
    <property type="entry name" value="PROKAR_LIPOPROTEIN"/>
    <property type="match status" value="1"/>
</dbReference>
<comment type="similarity">
    <text evidence="2">Belongs to the bacterial solute-binding protein 2 family.</text>
</comment>
<evidence type="ECO:0000256" key="2">
    <source>
        <dbReference type="ARBA" id="ARBA00007639"/>
    </source>
</evidence>
<dbReference type="Proteomes" id="UP001198220">
    <property type="component" value="Unassembled WGS sequence"/>
</dbReference>
<reference evidence="6 7" key="1">
    <citation type="submission" date="2021-10" db="EMBL/GenBank/DDBJ databases">
        <title>Anaerobic single-cell dispensing facilitates the cultivation of human gut bacteria.</title>
        <authorList>
            <person name="Afrizal A."/>
        </authorList>
    </citation>
    <scope>NUCLEOTIDE SEQUENCE [LARGE SCALE GENOMIC DNA]</scope>
    <source>
        <strain evidence="6 7">CLA-AA-H276</strain>
    </source>
</reference>
<dbReference type="PANTHER" id="PTHR46847">
    <property type="entry name" value="D-ALLOSE-BINDING PERIPLASMIC PROTEIN-RELATED"/>
    <property type="match status" value="1"/>
</dbReference>
<dbReference type="EMBL" id="JAJEPS010000016">
    <property type="protein sequence ID" value="MCC2127211.1"/>
    <property type="molecule type" value="Genomic_DNA"/>
</dbReference>
<feature type="domain" description="Periplasmic binding protein" evidence="5">
    <location>
        <begin position="44"/>
        <end position="300"/>
    </location>
</feature>
<dbReference type="AlphaFoldDB" id="A0AAE3AC54"/>
<gene>
    <name evidence="6" type="ORF">LKD36_13645</name>
</gene>
<evidence type="ECO:0000259" key="5">
    <source>
        <dbReference type="Pfam" id="PF13407"/>
    </source>
</evidence>
<dbReference type="GO" id="GO:0030313">
    <property type="term" value="C:cell envelope"/>
    <property type="evidence" value="ECO:0007669"/>
    <property type="project" value="UniProtKB-SubCell"/>
</dbReference>
<accession>A0AAE3AC54</accession>
<dbReference type="Pfam" id="PF13407">
    <property type="entry name" value="Peripla_BP_4"/>
    <property type="match status" value="1"/>
</dbReference>
<dbReference type="PANTHER" id="PTHR46847:SF1">
    <property type="entry name" value="D-ALLOSE-BINDING PERIPLASMIC PROTEIN-RELATED"/>
    <property type="match status" value="1"/>
</dbReference>